<evidence type="ECO:0000256" key="4">
    <source>
        <dbReference type="PROSITE-ProRule" id="PRU00335"/>
    </source>
</evidence>
<name>A0ABY1N3G6_9ACTN</name>
<feature type="region of interest" description="Disordered" evidence="5">
    <location>
        <begin position="1"/>
        <end position="20"/>
    </location>
</feature>
<organism evidence="7 8">
    <name type="scientific">Dietzia kunjamensis subsp. schimae</name>
    <dbReference type="NCBI Taxonomy" id="498198"/>
    <lineage>
        <taxon>Bacteria</taxon>
        <taxon>Bacillati</taxon>
        <taxon>Actinomycetota</taxon>
        <taxon>Actinomycetes</taxon>
        <taxon>Mycobacteriales</taxon>
        <taxon>Dietziaceae</taxon>
        <taxon>Dietzia</taxon>
    </lineage>
</organism>
<dbReference type="InterPro" id="IPR001647">
    <property type="entry name" value="HTH_TetR"/>
</dbReference>
<evidence type="ECO:0000256" key="1">
    <source>
        <dbReference type="ARBA" id="ARBA00023015"/>
    </source>
</evidence>
<dbReference type="PROSITE" id="PS50977">
    <property type="entry name" value="HTH_TETR_2"/>
    <property type="match status" value="1"/>
</dbReference>
<dbReference type="PANTHER" id="PTHR30055:SF230">
    <property type="entry name" value="TRANSCRIPTIONAL REGULATORY PROTEIN (PROBABLY TETR-FAMILY)-RELATED"/>
    <property type="match status" value="1"/>
</dbReference>
<dbReference type="InterPro" id="IPR011075">
    <property type="entry name" value="TetR_C"/>
</dbReference>
<gene>
    <name evidence="7" type="ORF">SAMN06265174_1075</name>
</gene>
<dbReference type="Proteomes" id="UP000315460">
    <property type="component" value="Unassembled WGS sequence"/>
</dbReference>
<dbReference type="InterPro" id="IPR036271">
    <property type="entry name" value="Tet_transcr_reg_TetR-rel_C_sf"/>
</dbReference>
<keyword evidence="2 4" id="KW-0238">DNA-binding</keyword>
<evidence type="ECO:0000313" key="7">
    <source>
        <dbReference type="EMBL" id="SMO81340.1"/>
    </source>
</evidence>
<comment type="caution">
    <text evidence="7">The sequence shown here is derived from an EMBL/GenBank/DDBJ whole genome shotgun (WGS) entry which is preliminary data.</text>
</comment>
<proteinExistence type="predicted"/>
<dbReference type="SUPFAM" id="SSF48498">
    <property type="entry name" value="Tetracyclin repressor-like, C-terminal domain"/>
    <property type="match status" value="1"/>
</dbReference>
<keyword evidence="8" id="KW-1185">Reference proteome</keyword>
<evidence type="ECO:0000256" key="3">
    <source>
        <dbReference type="ARBA" id="ARBA00023163"/>
    </source>
</evidence>
<protein>
    <submittedName>
        <fullName evidence="7">Transcriptional regulator, TetR family</fullName>
    </submittedName>
</protein>
<keyword evidence="1" id="KW-0805">Transcription regulation</keyword>
<dbReference type="InterPro" id="IPR050109">
    <property type="entry name" value="HTH-type_TetR-like_transc_reg"/>
</dbReference>
<evidence type="ECO:0000313" key="8">
    <source>
        <dbReference type="Proteomes" id="UP000315460"/>
    </source>
</evidence>
<evidence type="ECO:0000256" key="5">
    <source>
        <dbReference type="SAM" id="MobiDB-lite"/>
    </source>
</evidence>
<accession>A0ABY1N3G6</accession>
<dbReference type="RefSeq" id="WP_154830524.1">
    <property type="nucleotide sequence ID" value="NZ_BAAAQH010000012.1"/>
</dbReference>
<dbReference type="InterPro" id="IPR009057">
    <property type="entry name" value="Homeodomain-like_sf"/>
</dbReference>
<dbReference type="Pfam" id="PF00440">
    <property type="entry name" value="TetR_N"/>
    <property type="match status" value="1"/>
</dbReference>
<feature type="domain" description="HTH tetR-type" evidence="6">
    <location>
        <begin position="23"/>
        <end position="83"/>
    </location>
</feature>
<sequence length="211" mass="21923">MTADGATARGGSAKSAPGRPRDGRIDAAIITATRELILETGYPALTLSAIAARAGTTTAALYRRWSSKAQLVHEAVLEAEAILAFEPPDGAGGGAGAAVGDPQADIRALVETVRVLFDRPEVRVALPGLIADTVADADLHARMIARLAGDLPAFESRFGRARRSDDHLPVLAEVVAGAAIFRLLVSPAAALDDQWAEELTALITGRWQAGG</sequence>
<dbReference type="EMBL" id="FXTG01000007">
    <property type="protein sequence ID" value="SMO81340.1"/>
    <property type="molecule type" value="Genomic_DNA"/>
</dbReference>
<dbReference type="Gene3D" id="1.10.357.10">
    <property type="entry name" value="Tetracycline Repressor, domain 2"/>
    <property type="match status" value="1"/>
</dbReference>
<dbReference type="PANTHER" id="PTHR30055">
    <property type="entry name" value="HTH-TYPE TRANSCRIPTIONAL REGULATOR RUTR"/>
    <property type="match status" value="1"/>
</dbReference>
<dbReference type="SUPFAM" id="SSF46689">
    <property type="entry name" value="Homeodomain-like"/>
    <property type="match status" value="1"/>
</dbReference>
<keyword evidence="3" id="KW-0804">Transcription</keyword>
<dbReference type="Pfam" id="PF16859">
    <property type="entry name" value="TetR_C_11"/>
    <property type="match status" value="1"/>
</dbReference>
<dbReference type="PRINTS" id="PR00455">
    <property type="entry name" value="HTHTETR"/>
</dbReference>
<evidence type="ECO:0000259" key="6">
    <source>
        <dbReference type="PROSITE" id="PS50977"/>
    </source>
</evidence>
<evidence type="ECO:0000256" key="2">
    <source>
        <dbReference type="ARBA" id="ARBA00023125"/>
    </source>
</evidence>
<reference evidence="7 8" key="1">
    <citation type="submission" date="2017-05" db="EMBL/GenBank/DDBJ databases">
        <authorList>
            <person name="Varghese N."/>
            <person name="Submissions S."/>
        </authorList>
    </citation>
    <scope>NUCLEOTIDE SEQUENCE [LARGE SCALE GENOMIC DNA]</scope>
    <source>
        <strain evidence="7 8">DSM 45139</strain>
    </source>
</reference>
<feature type="DNA-binding region" description="H-T-H motif" evidence="4">
    <location>
        <begin position="46"/>
        <end position="65"/>
    </location>
</feature>